<dbReference type="Gene3D" id="3.40.50.720">
    <property type="entry name" value="NAD(P)-binding Rossmann-like Domain"/>
    <property type="match status" value="1"/>
</dbReference>
<dbReference type="PANTHER" id="PTHR45033:SF1">
    <property type="entry name" value="OXIDOREDUCTASE (EUROFUNG)"/>
    <property type="match status" value="1"/>
</dbReference>
<dbReference type="InterPro" id="IPR013149">
    <property type="entry name" value="ADH-like_C"/>
</dbReference>
<dbReference type="OrthoDB" id="3509362at2759"/>
<gene>
    <name evidence="2" type="ORF">PENPOL_c006G09965</name>
</gene>
<comment type="caution">
    <text evidence="2">The sequence shown here is derived from an EMBL/GenBank/DDBJ whole genome shotgun (WGS) entry which is preliminary data.</text>
</comment>
<dbReference type="STRING" id="60169.A0A1V6NKT7"/>
<proteinExistence type="predicted"/>
<dbReference type="InterPro" id="IPR013154">
    <property type="entry name" value="ADH-like_N"/>
</dbReference>
<dbReference type="GO" id="GO:0016491">
    <property type="term" value="F:oxidoreductase activity"/>
    <property type="evidence" value="ECO:0007669"/>
    <property type="project" value="InterPro"/>
</dbReference>
<dbReference type="Gene3D" id="3.90.180.10">
    <property type="entry name" value="Medium-chain alcohol dehydrogenases, catalytic domain"/>
    <property type="match status" value="1"/>
</dbReference>
<dbReference type="SMART" id="SM00829">
    <property type="entry name" value="PKS_ER"/>
    <property type="match status" value="1"/>
</dbReference>
<dbReference type="InterPro" id="IPR036291">
    <property type="entry name" value="NAD(P)-bd_dom_sf"/>
</dbReference>
<feature type="domain" description="Enoyl reductase (ER)" evidence="1">
    <location>
        <begin position="16"/>
        <end position="348"/>
    </location>
</feature>
<dbReference type="Pfam" id="PF08240">
    <property type="entry name" value="ADH_N"/>
    <property type="match status" value="1"/>
</dbReference>
<name>A0A1V6NKT7_PENPO</name>
<organism evidence="2 3">
    <name type="scientific">Penicillium polonicum</name>
    <dbReference type="NCBI Taxonomy" id="60169"/>
    <lineage>
        <taxon>Eukaryota</taxon>
        <taxon>Fungi</taxon>
        <taxon>Dikarya</taxon>
        <taxon>Ascomycota</taxon>
        <taxon>Pezizomycotina</taxon>
        <taxon>Eurotiomycetes</taxon>
        <taxon>Eurotiomycetidae</taxon>
        <taxon>Eurotiales</taxon>
        <taxon>Aspergillaceae</taxon>
        <taxon>Penicillium</taxon>
    </lineage>
</organism>
<dbReference type="AlphaFoldDB" id="A0A1V6NKT7"/>
<dbReference type="PANTHER" id="PTHR45033">
    <property type="match status" value="1"/>
</dbReference>
<dbReference type="EMBL" id="MDYM01000006">
    <property type="protein sequence ID" value="OQD65333.1"/>
    <property type="molecule type" value="Genomic_DNA"/>
</dbReference>
<dbReference type="CDD" id="cd08276">
    <property type="entry name" value="MDR7"/>
    <property type="match status" value="1"/>
</dbReference>
<dbReference type="InterPro" id="IPR011032">
    <property type="entry name" value="GroES-like_sf"/>
</dbReference>
<dbReference type="InterPro" id="IPR020843">
    <property type="entry name" value="ER"/>
</dbReference>
<dbReference type="SUPFAM" id="SSF51735">
    <property type="entry name" value="NAD(P)-binding Rossmann-fold domains"/>
    <property type="match status" value="1"/>
</dbReference>
<sequence>MAQSTFKQYFLPDKTGFNSLVLRDVPKTAPKYGQILVRIKAVSLNWRDGIIAMGTYPFPGPDALVPGSDGAGVVEEVGEGVTEWKVGDRVLANFTQDHIAGRLNAQTLLSQLGGEIQGLLGEYFIFPKTGVVHIPDYLSFEEASCLPCAALTAWNALYGLVPIRPGQTVLLQGTGGVSTFGLQIAHAAGATTIVTSSSDDKLLKAKQLGATHTINYRQNPDWAAEVKRITNGHGVDHIIEVGGTLTLQASFDAIAMHGLIHCIGHITNPDPLGAGKDLRGPDAAFLALDRLCIVRGVVVGSKEQLQDMLECFQAKAIRPVIDSVFDFERTRDAYEHLWSATHTGKVVIRIP</sequence>
<keyword evidence="3" id="KW-1185">Reference proteome</keyword>
<protein>
    <recommendedName>
        <fullName evidence="1">Enoyl reductase (ER) domain-containing protein</fullName>
    </recommendedName>
</protein>
<dbReference type="SUPFAM" id="SSF50129">
    <property type="entry name" value="GroES-like"/>
    <property type="match status" value="1"/>
</dbReference>
<evidence type="ECO:0000313" key="2">
    <source>
        <dbReference type="EMBL" id="OQD65333.1"/>
    </source>
</evidence>
<evidence type="ECO:0000313" key="3">
    <source>
        <dbReference type="Proteomes" id="UP000191408"/>
    </source>
</evidence>
<evidence type="ECO:0000259" key="1">
    <source>
        <dbReference type="SMART" id="SM00829"/>
    </source>
</evidence>
<reference evidence="3" key="1">
    <citation type="journal article" date="2017" name="Nat. Microbiol.">
        <title>Global analysis of biosynthetic gene clusters reveals vast potential of secondary metabolite production in Penicillium species.</title>
        <authorList>
            <person name="Nielsen J.C."/>
            <person name="Grijseels S."/>
            <person name="Prigent S."/>
            <person name="Ji B."/>
            <person name="Dainat J."/>
            <person name="Nielsen K.F."/>
            <person name="Frisvad J.C."/>
            <person name="Workman M."/>
            <person name="Nielsen J."/>
        </authorList>
    </citation>
    <scope>NUCLEOTIDE SEQUENCE [LARGE SCALE GENOMIC DNA]</scope>
    <source>
        <strain evidence="3">IBT 4502</strain>
    </source>
</reference>
<dbReference type="Pfam" id="PF00107">
    <property type="entry name" value="ADH_zinc_N"/>
    <property type="match status" value="1"/>
</dbReference>
<dbReference type="InterPro" id="IPR052711">
    <property type="entry name" value="Zinc_ADH-like"/>
</dbReference>
<dbReference type="Proteomes" id="UP000191408">
    <property type="component" value="Unassembled WGS sequence"/>
</dbReference>
<accession>A0A1V6NKT7</accession>